<proteinExistence type="predicted"/>
<sequence length="245" mass="28584">MELNVQKLLLRCCMKVEVNKNELICAVAVEFLNNSDSVKYLVILAVYLIQNLNHRSGNQLVENSFIDYDTGTVDKSSGRFLKLAFDLMDKALDIADYEEFSACLKIYIWVDSIYFLKRYNSEVDQNMEIYENTFDIENLNPSYQSLLAIQKIFNIFTSFITQFETEDSRFLTYFQKGQDEVSQDDLLNEIKDFRRLSYTLTQEGESFLAYKLLGTLQNQLMVHKDLDPQINSLLAEIIKKIVFLI</sequence>
<organism evidence="1 2">
    <name type="scientific">Cryptolaemus montrouzieri</name>
    <dbReference type="NCBI Taxonomy" id="559131"/>
    <lineage>
        <taxon>Eukaryota</taxon>
        <taxon>Metazoa</taxon>
        <taxon>Ecdysozoa</taxon>
        <taxon>Arthropoda</taxon>
        <taxon>Hexapoda</taxon>
        <taxon>Insecta</taxon>
        <taxon>Pterygota</taxon>
        <taxon>Neoptera</taxon>
        <taxon>Endopterygota</taxon>
        <taxon>Coleoptera</taxon>
        <taxon>Polyphaga</taxon>
        <taxon>Cucujiformia</taxon>
        <taxon>Coccinelloidea</taxon>
        <taxon>Coccinellidae</taxon>
        <taxon>Scymninae</taxon>
        <taxon>Scymnini</taxon>
        <taxon>Cryptolaemus</taxon>
    </lineage>
</organism>
<evidence type="ECO:0000313" key="2">
    <source>
        <dbReference type="Proteomes" id="UP001516400"/>
    </source>
</evidence>
<accession>A0ABD2PC58</accession>
<keyword evidence="2" id="KW-1185">Reference proteome</keyword>
<comment type="caution">
    <text evidence="1">The sequence shown here is derived from an EMBL/GenBank/DDBJ whole genome shotgun (WGS) entry which is preliminary data.</text>
</comment>
<name>A0ABD2PC58_9CUCU</name>
<dbReference type="AlphaFoldDB" id="A0ABD2PC58"/>
<gene>
    <name evidence="1" type="ORF">HHI36_002801</name>
</gene>
<dbReference type="Proteomes" id="UP001516400">
    <property type="component" value="Unassembled WGS sequence"/>
</dbReference>
<dbReference type="EMBL" id="JABFTP020000185">
    <property type="protein sequence ID" value="KAL3288353.1"/>
    <property type="molecule type" value="Genomic_DNA"/>
</dbReference>
<evidence type="ECO:0000313" key="1">
    <source>
        <dbReference type="EMBL" id="KAL3288353.1"/>
    </source>
</evidence>
<protein>
    <submittedName>
        <fullName evidence="1">Uncharacterized protein</fullName>
    </submittedName>
</protein>
<reference evidence="1 2" key="1">
    <citation type="journal article" date="2021" name="BMC Biol.">
        <title>Horizontally acquired antibacterial genes associated with adaptive radiation of ladybird beetles.</title>
        <authorList>
            <person name="Li H.S."/>
            <person name="Tang X.F."/>
            <person name="Huang Y.H."/>
            <person name="Xu Z.Y."/>
            <person name="Chen M.L."/>
            <person name="Du X.Y."/>
            <person name="Qiu B.Y."/>
            <person name="Chen P.T."/>
            <person name="Zhang W."/>
            <person name="Slipinski A."/>
            <person name="Escalona H.E."/>
            <person name="Waterhouse R.M."/>
            <person name="Zwick A."/>
            <person name="Pang H."/>
        </authorList>
    </citation>
    <scope>NUCLEOTIDE SEQUENCE [LARGE SCALE GENOMIC DNA]</scope>
    <source>
        <strain evidence="1">SYSU2018</strain>
    </source>
</reference>